<feature type="region of interest" description="Disordered" evidence="1">
    <location>
        <begin position="118"/>
        <end position="147"/>
    </location>
</feature>
<evidence type="ECO:0000313" key="2">
    <source>
        <dbReference type="EMBL" id="ETO07059.1"/>
    </source>
</evidence>
<evidence type="ECO:0000256" key="1">
    <source>
        <dbReference type="SAM" id="MobiDB-lite"/>
    </source>
</evidence>
<proteinExistence type="predicted"/>
<reference evidence="2 3" key="1">
    <citation type="journal article" date="2013" name="Curr. Biol.">
        <title>The Genome of the Foraminiferan Reticulomyxa filosa.</title>
        <authorList>
            <person name="Glockner G."/>
            <person name="Hulsmann N."/>
            <person name="Schleicher M."/>
            <person name="Noegel A.A."/>
            <person name="Eichinger L."/>
            <person name="Gallinger C."/>
            <person name="Pawlowski J."/>
            <person name="Sierra R."/>
            <person name="Euteneuer U."/>
            <person name="Pillet L."/>
            <person name="Moustafa A."/>
            <person name="Platzer M."/>
            <person name="Groth M."/>
            <person name="Szafranski K."/>
            <person name="Schliwa M."/>
        </authorList>
    </citation>
    <scope>NUCLEOTIDE SEQUENCE [LARGE SCALE GENOMIC DNA]</scope>
</reference>
<sequence>MEYVGRIRPHDKLDPRFHPLGQPGPRVKLIPLWAHKVPYGLRVPLVVFVYCLIGWNARHFVYSQGPRTIQNVRIPCYDEKTMEDEWDLRFRQQESIYHYGHVYYGMQEKRIEEAKKNGLLPGDVSNSRPKPRTLLDDKITSPDISKF</sequence>
<gene>
    <name evidence="2" type="ORF">RFI_30333</name>
</gene>
<organism evidence="2 3">
    <name type="scientific">Reticulomyxa filosa</name>
    <dbReference type="NCBI Taxonomy" id="46433"/>
    <lineage>
        <taxon>Eukaryota</taxon>
        <taxon>Sar</taxon>
        <taxon>Rhizaria</taxon>
        <taxon>Retaria</taxon>
        <taxon>Foraminifera</taxon>
        <taxon>Monothalamids</taxon>
        <taxon>Reticulomyxidae</taxon>
        <taxon>Reticulomyxa</taxon>
    </lineage>
</organism>
<dbReference type="AlphaFoldDB" id="X6LZL8"/>
<dbReference type="Proteomes" id="UP000023152">
    <property type="component" value="Unassembled WGS sequence"/>
</dbReference>
<accession>X6LZL8</accession>
<dbReference type="EMBL" id="ASPP01026547">
    <property type="protein sequence ID" value="ETO07059.1"/>
    <property type="molecule type" value="Genomic_DNA"/>
</dbReference>
<feature type="compositionally biased region" description="Basic and acidic residues" evidence="1">
    <location>
        <begin position="133"/>
        <end position="147"/>
    </location>
</feature>
<evidence type="ECO:0000313" key="3">
    <source>
        <dbReference type="Proteomes" id="UP000023152"/>
    </source>
</evidence>
<name>X6LZL8_RETFI</name>
<protein>
    <submittedName>
        <fullName evidence="2">Uncharacterized protein</fullName>
    </submittedName>
</protein>
<keyword evidence="3" id="KW-1185">Reference proteome</keyword>
<comment type="caution">
    <text evidence="2">The sequence shown here is derived from an EMBL/GenBank/DDBJ whole genome shotgun (WGS) entry which is preliminary data.</text>
</comment>